<protein>
    <submittedName>
        <fullName evidence="1">Uncharacterized protein</fullName>
    </submittedName>
</protein>
<sequence length="159" mass="18694">MCLDNEMAETSISFSFPLSILILHIFFSIRKNPSVNKYIYINIYMLHICTHTKDLQKGLQVVLWEWQVQRGRRETPEGLSPGLLSERPFPPIFFAFRNSLPPGLGTQTGNTLWLEKERSWGCFFFFFPSSLFTQYYDTDLKNKSQFLCFPSQVFTELRK</sequence>
<name>A0AC59YL15_RANTA</name>
<reference evidence="1" key="1">
    <citation type="submission" date="2023-05" db="EMBL/GenBank/DDBJ databases">
        <authorList>
            <consortium name="ELIXIR-Norway"/>
        </authorList>
    </citation>
    <scope>NUCLEOTIDE SEQUENCE</scope>
</reference>
<reference evidence="1" key="2">
    <citation type="submission" date="2025-03" db="EMBL/GenBank/DDBJ databases">
        <authorList>
            <consortium name="ELIXIR-Norway"/>
            <consortium name="Elixir Norway"/>
        </authorList>
    </citation>
    <scope>NUCLEOTIDE SEQUENCE</scope>
</reference>
<accession>A0AC59YL15</accession>
<dbReference type="Proteomes" id="UP001162501">
    <property type="component" value="Chromosome 18"/>
</dbReference>
<gene>
    <name evidence="1" type="ORF">MRATA1EN22A_LOCUS7502</name>
</gene>
<dbReference type="EMBL" id="OX596102">
    <property type="protein sequence ID" value="CAM9791750.1"/>
    <property type="molecule type" value="Genomic_DNA"/>
</dbReference>
<evidence type="ECO:0000313" key="1">
    <source>
        <dbReference type="EMBL" id="CAM9791750.1"/>
    </source>
</evidence>
<evidence type="ECO:0000313" key="2">
    <source>
        <dbReference type="Proteomes" id="UP001162501"/>
    </source>
</evidence>
<proteinExistence type="predicted"/>
<organism evidence="1 2">
    <name type="scientific">Rangifer tarandus platyrhynchus</name>
    <name type="common">Svalbard reindeer</name>
    <dbReference type="NCBI Taxonomy" id="3082113"/>
    <lineage>
        <taxon>Eukaryota</taxon>
        <taxon>Metazoa</taxon>
        <taxon>Chordata</taxon>
        <taxon>Craniata</taxon>
        <taxon>Vertebrata</taxon>
        <taxon>Euteleostomi</taxon>
        <taxon>Mammalia</taxon>
        <taxon>Eutheria</taxon>
        <taxon>Laurasiatheria</taxon>
        <taxon>Artiodactyla</taxon>
        <taxon>Ruminantia</taxon>
        <taxon>Pecora</taxon>
        <taxon>Cervidae</taxon>
        <taxon>Odocoileinae</taxon>
        <taxon>Rangifer</taxon>
    </lineage>
</organism>